<evidence type="ECO:0000313" key="3">
    <source>
        <dbReference type="EMBL" id="AZK43647.1"/>
    </source>
</evidence>
<sequence>MIYNKYMEQLDYKTIQSEVIAEQEINKSKFIGYLAPIHSEEEAKAYLKSIKKMHPKATHHCSAYRTGDIERSNDDGEPASSAGLPMLQVLRGHKLDGVIAVVVRYYGGVLLGVGGLIRAYGSTVSLTLDEAKLLAPQKVFTIDLSFPYEFINDVEIHITSVGTVLDRNYDSLARYQICVTDPMLFEPLKDITRGTLSTFIVNETIEFI</sequence>
<keyword evidence="4" id="KW-1185">Reference proteome</keyword>
<dbReference type="Gene3D" id="3.30.230.30">
    <property type="entry name" value="Impact, N-terminal domain"/>
    <property type="match status" value="1"/>
</dbReference>
<dbReference type="PANTHER" id="PTHR16301">
    <property type="entry name" value="IMPACT-RELATED"/>
    <property type="match status" value="1"/>
</dbReference>
<evidence type="ECO:0000256" key="1">
    <source>
        <dbReference type="ARBA" id="ARBA00007665"/>
    </source>
</evidence>
<dbReference type="GO" id="GO:0005737">
    <property type="term" value="C:cytoplasm"/>
    <property type="evidence" value="ECO:0007669"/>
    <property type="project" value="TreeGrafter"/>
</dbReference>
<evidence type="ECO:0000259" key="2">
    <source>
        <dbReference type="Pfam" id="PF01205"/>
    </source>
</evidence>
<reference evidence="3 4" key="1">
    <citation type="journal article" date="2020" name="Int. J. Syst. Evol. Microbiol.">
        <title>Description of Erysipelothrix piscisicarius sp. nov., an emergent fish pathogen, and assessment of virulence using a tiger barb (Puntigrus tetrazona) infection model.</title>
        <authorList>
            <person name="Pomaranski E.K."/>
            <person name="Griffin M.J."/>
            <person name="Camus A.C."/>
            <person name="Armwood A.R."/>
            <person name="Shelley J."/>
            <person name="Waldbieser G.C."/>
            <person name="LaFrentz B.R."/>
            <person name="Garcia J.C."/>
            <person name="Yanong R."/>
            <person name="Soto E."/>
        </authorList>
    </citation>
    <scope>NUCLEOTIDE SEQUENCE [LARGE SCALE GENOMIC DNA]</scope>
    <source>
        <strain evidence="3 4">15TAL0474</strain>
    </source>
</reference>
<name>A0A3S8RL96_9FIRM</name>
<dbReference type="GO" id="GO:0006446">
    <property type="term" value="P:regulation of translational initiation"/>
    <property type="evidence" value="ECO:0007669"/>
    <property type="project" value="TreeGrafter"/>
</dbReference>
<proteinExistence type="inferred from homology"/>
<dbReference type="PROSITE" id="PS00910">
    <property type="entry name" value="UPF0029"/>
    <property type="match status" value="1"/>
</dbReference>
<organism evidence="3 4">
    <name type="scientific">Erysipelothrix piscisicarius</name>
    <dbReference type="NCBI Taxonomy" id="2485784"/>
    <lineage>
        <taxon>Bacteria</taxon>
        <taxon>Bacillati</taxon>
        <taxon>Bacillota</taxon>
        <taxon>Erysipelotrichia</taxon>
        <taxon>Erysipelotrichales</taxon>
        <taxon>Erysipelotrichaceae</taxon>
        <taxon>Erysipelothrix</taxon>
    </lineage>
</organism>
<dbReference type="RefSeq" id="WP_125163865.1">
    <property type="nucleotide sequence ID" value="NZ_CP034234.1"/>
</dbReference>
<protein>
    <submittedName>
        <fullName evidence="3">YigZ family protein</fullName>
    </submittedName>
</protein>
<dbReference type="EMBL" id="CP034234">
    <property type="protein sequence ID" value="AZK43647.1"/>
    <property type="molecule type" value="Genomic_DNA"/>
</dbReference>
<dbReference type="AlphaFoldDB" id="A0A3S8RL96"/>
<comment type="similarity">
    <text evidence="1">Belongs to the IMPACT family.</text>
</comment>
<dbReference type="SUPFAM" id="SSF54211">
    <property type="entry name" value="Ribosomal protein S5 domain 2-like"/>
    <property type="match status" value="1"/>
</dbReference>
<gene>
    <name evidence="3" type="ORF">EEI45_01530</name>
</gene>
<dbReference type="InterPro" id="IPR001498">
    <property type="entry name" value="Impact_N"/>
</dbReference>
<dbReference type="InterPro" id="IPR020568">
    <property type="entry name" value="Ribosomal_Su5_D2-typ_SF"/>
</dbReference>
<dbReference type="InterPro" id="IPR023582">
    <property type="entry name" value="Impact"/>
</dbReference>
<dbReference type="Proteomes" id="UP000278804">
    <property type="component" value="Chromosome"/>
</dbReference>
<evidence type="ECO:0000313" key="4">
    <source>
        <dbReference type="Proteomes" id="UP000278804"/>
    </source>
</evidence>
<dbReference type="InterPro" id="IPR020569">
    <property type="entry name" value="UPF0029_Impact_CS"/>
</dbReference>
<accession>A0A3S8RL96</accession>
<feature type="domain" description="Impact N-terminal" evidence="2">
    <location>
        <begin position="27"/>
        <end position="126"/>
    </location>
</feature>
<dbReference type="PANTHER" id="PTHR16301:SF20">
    <property type="entry name" value="IMPACT FAMILY MEMBER YIGZ"/>
    <property type="match status" value="1"/>
</dbReference>
<dbReference type="Pfam" id="PF01205">
    <property type="entry name" value="Impact_N"/>
    <property type="match status" value="1"/>
</dbReference>
<dbReference type="InterPro" id="IPR036956">
    <property type="entry name" value="Impact_N_sf"/>
</dbReference>
<dbReference type="KEGG" id="eri:EEI45_01530"/>